<dbReference type="InterPro" id="IPR050810">
    <property type="entry name" value="Bact_Secretion_Sys_Channel"/>
</dbReference>
<reference evidence="3 4" key="1">
    <citation type="submission" date="2024-02" db="EMBL/GenBank/DDBJ databases">
        <title>New thermophilic sulfur-oxidizing bacteria from a hot springs of the Uzon caldera (Kamchatka, Russia).</title>
        <authorList>
            <person name="Dukat A.M."/>
            <person name="Elcheninov A.G."/>
            <person name="Frolov E.N."/>
        </authorList>
    </citation>
    <scope>NUCLEOTIDE SEQUENCE [LARGE SCALE GENOMIC DNA]</scope>
    <source>
        <strain evidence="3 4">AK1</strain>
    </source>
</reference>
<name>A0ABV0EH07_9BURK</name>
<evidence type="ECO:0000259" key="2">
    <source>
        <dbReference type="Pfam" id="PF00263"/>
    </source>
</evidence>
<evidence type="ECO:0000313" key="4">
    <source>
        <dbReference type="Proteomes" id="UP001482231"/>
    </source>
</evidence>
<dbReference type="PRINTS" id="PR00811">
    <property type="entry name" value="BCTERIALGSPD"/>
</dbReference>
<dbReference type="Pfam" id="PF00263">
    <property type="entry name" value="Secretin"/>
    <property type="match status" value="1"/>
</dbReference>
<dbReference type="PROSITE" id="PS51257">
    <property type="entry name" value="PROKAR_LIPOPROTEIN"/>
    <property type="match status" value="1"/>
</dbReference>
<dbReference type="Proteomes" id="UP001482231">
    <property type="component" value="Unassembled WGS sequence"/>
</dbReference>
<evidence type="ECO:0000256" key="1">
    <source>
        <dbReference type="RuleBase" id="RU004003"/>
    </source>
</evidence>
<dbReference type="PANTHER" id="PTHR30332">
    <property type="entry name" value="PROBABLE GENERAL SECRETION PATHWAY PROTEIN D"/>
    <property type="match status" value="1"/>
</dbReference>
<gene>
    <name evidence="3" type="ORF">V6E02_05550</name>
</gene>
<dbReference type="Gene3D" id="3.55.50.30">
    <property type="match status" value="1"/>
</dbReference>
<comment type="similarity">
    <text evidence="1">Belongs to the bacterial secretin family.</text>
</comment>
<dbReference type="EMBL" id="JBAJEX010000003">
    <property type="protein sequence ID" value="MEO1766672.1"/>
    <property type="molecule type" value="Genomic_DNA"/>
</dbReference>
<feature type="domain" description="Type II/III secretion system secretin-like" evidence="2">
    <location>
        <begin position="372"/>
        <end position="552"/>
    </location>
</feature>
<dbReference type="PANTHER" id="PTHR30332:SF17">
    <property type="entry name" value="TYPE IV PILIATION SYSTEM PROTEIN DR_0774-RELATED"/>
    <property type="match status" value="1"/>
</dbReference>
<proteinExistence type="inferred from homology"/>
<dbReference type="RefSeq" id="WP_347307780.1">
    <property type="nucleotide sequence ID" value="NZ_JBAJEX010000003.1"/>
</dbReference>
<protein>
    <submittedName>
        <fullName evidence="3">Type II and III secretion system protein</fullName>
    </submittedName>
</protein>
<comment type="caution">
    <text evidence="3">The sequence shown here is derived from an EMBL/GenBank/DDBJ whole genome shotgun (WGS) entry which is preliminary data.</text>
</comment>
<sequence length="580" mass="62367">MRRPGILPLTGLCLLLIGGCANEVRIPLSQGHIAPPAPAMREIPAPVTAAPRLPPPKPAVKAPTYSVVVTEVPVKELLFALARDTGLNIDVHPNIQGIVTLNAINETLPAILDRIAQQVNIRWKLEGRTLIVTPDTPYLKTYRVDYVNIQRKTSSTIGVSAQVATTGSGTAVAQQSTGSNSSTTTVTSTSSNEFWEVLAANIRDILRSTRAQTLSAEERNARVEALRAAREERLQQASAVARAGQAAPTLFKEVFGQGAQAALEERKDDVIVNPVGGTVMVMATEAQHRLVQQYLDGVQAAANRQVLIEATIVEVVLKDEFSAGIDWQRALTAAAGTGFFFGTNANLVTSAPFFTLTYNNANRDFTAAVKLLESFGEARVLSSPKLMVLNNQTSMLKVVDNLVYFSLEVQQGTQTAGGIIVQPTFTTTAHTVPVGVVMAVTPQINPDGRVTLVVRPTITRKAGDAADPNPELKKVGVTNTVPVIQVREMESVLQVASGETVVLGGLMQDDSARNRDGLPGLTDNPVTNFLTGRRERKARQTELVVFLRPTVVTHPSLSSDELSFYRRWLPTPAPTSPSSP</sequence>
<organism evidence="3 4">
    <name type="scientific">Thiobacter aerophilum</name>
    <dbReference type="NCBI Taxonomy" id="3121275"/>
    <lineage>
        <taxon>Bacteria</taxon>
        <taxon>Pseudomonadati</taxon>
        <taxon>Pseudomonadota</taxon>
        <taxon>Betaproteobacteria</taxon>
        <taxon>Burkholderiales</taxon>
        <taxon>Thiobacteraceae</taxon>
        <taxon>Thiobacter</taxon>
    </lineage>
</organism>
<accession>A0ABV0EH07</accession>
<dbReference type="InterPro" id="IPR004846">
    <property type="entry name" value="T2SS/T3SS_dom"/>
</dbReference>
<dbReference type="InterPro" id="IPR001775">
    <property type="entry name" value="GspD/PilQ"/>
</dbReference>
<evidence type="ECO:0000313" key="3">
    <source>
        <dbReference type="EMBL" id="MEO1766672.1"/>
    </source>
</evidence>
<keyword evidence="4" id="KW-1185">Reference proteome</keyword>